<dbReference type="EMBL" id="BARU01032778">
    <property type="protein sequence ID" value="GAH74712.1"/>
    <property type="molecule type" value="Genomic_DNA"/>
</dbReference>
<protein>
    <submittedName>
        <fullName evidence="2">Uncharacterized protein</fullName>
    </submittedName>
</protein>
<gene>
    <name evidence="2" type="ORF">S03H2_51649</name>
</gene>
<accession>X1HZ26</accession>
<keyword evidence="1" id="KW-0812">Transmembrane</keyword>
<evidence type="ECO:0000256" key="1">
    <source>
        <dbReference type="SAM" id="Phobius"/>
    </source>
</evidence>
<keyword evidence="1" id="KW-0472">Membrane</keyword>
<proteinExistence type="predicted"/>
<organism evidence="2">
    <name type="scientific">marine sediment metagenome</name>
    <dbReference type="NCBI Taxonomy" id="412755"/>
    <lineage>
        <taxon>unclassified sequences</taxon>
        <taxon>metagenomes</taxon>
        <taxon>ecological metagenomes</taxon>
    </lineage>
</organism>
<keyword evidence="1" id="KW-1133">Transmembrane helix</keyword>
<reference evidence="2" key="1">
    <citation type="journal article" date="2014" name="Front. Microbiol.">
        <title>High frequency of phylogenetically diverse reductive dehalogenase-homologous genes in deep subseafloor sedimentary metagenomes.</title>
        <authorList>
            <person name="Kawai M."/>
            <person name="Futagami T."/>
            <person name="Toyoda A."/>
            <person name="Takaki Y."/>
            <person name="Nishi S."/>
            <person name="Hori S."/>
            <person name="Arai W."/>
            <person name="Tsubouchi T."/>
            <person name="Morono Y."/>
            <person name="Uchiyama I."/>
            <person name="Ito T."/>
            <person name="Fujiyama A."/>
            <person name="Inagaki F."/>
            <person name="Takami H."/>
        </authorList>
    </citation>
    <scope>NUCLEOTIDE SEQUENCE</scope>
    <source>
        <strain evidence="2">Expedition CK06-06</strain>
    </source>
</reference>
<comment type="caution">
    <text evidence="2">The sequence shown here is derived from an EMBL/GenBank/DDBJ whole genome shotgun (WGS) entry which is preliminary data.</text>
</comment>
<feature type="transmembrane region" description="Helical" evidence="1">
    <location>
        <begin position="46"/>
        <end position="68"/>
    </location>
</feature>
<dbReference type="AlphaFoldDB" id="X1HZ26"/>
<evidence type="ECO:0000313" key="2">
    <source>
        <dbReference type="EMBL" id="GAH74712.1"/>
    </source>
</evidence>
<name>X1HZ26_9ZZZZ</name>
<feature type="transmembrane region" description="Helical" evidence="1">
    <location>
        <begin position="137"/>
        <end position="156"/>
    </location>
</feature>
<sequence length="163" mass="18092">MKDATERAIIIISLIKRKGNIILVNPPNVRNTKALISRKKTTEDNIVTMIGIVLVLLRVMVNTPIVVYKTTLIIATKSIAIININEAKRPPITARIASAIFSTLISNEKLKRTTKDSGSMYIRAKIVTVLISSNTPITILNVLIIFIINIHLLFGFQGNNFDI</sequence>